<dbReference type="PROSITE" id="PS00061">
    <property type="entry name" value="ADH_SHORT"/>
    <property type="match status" value="1"/>
</dbReference>
<dbReference type="InterPro" id="IPR020904">
    <property type="entry name" value="Sc_DH/Rdtase_CS"/>
</dbReference>
<accession>A0ABS3E2Z2</accession>
<dbReference type="PANTHER" id="PTHR42760">
    <property type="entry name" value="SHORT-CHAIN DEHYDROGENASES/REDUCTASES FAMILY MEMBER"/>
    <property type="match status" value="1"/>
</dbReference>
<dbReference type="InterPro" id="IPR036291">
    <property type="entry name" value="NAD(P)-bd_dom_sf"/>
</dbReference>
<dbReference type="Pfam" id="PF13561">
    <property type="entry name" value="adh_short_C2"/>
    <property type="match status" value="1"/>
</dbReference>
<dbReference type="PRINTS" id="PR00081">
    <property type="entry name" value="GDHRDH"/>
</dbReference>
<evidence type="ECO:0000256" key="1">
    <source>
        <dbReference type="ARBA" id="ARBA00006484"/>
    </source>
</evidence>
<gene>
    <name evidence="4" type="ORF">JF535_02205</name>
</gene>
<comment type="caution">
    <text evidence="4">The sequence shown here is derived from an EMBL/GenBank/DDBJ whole genome shotgun (WGS) entry which is preliminary data.</text>
</comment>
<dbReference type="RefSeq" id="WP_206998496.1">
    <property type="nucleotide sequence ID" value="NZ_JAEKJR010000001.1"/>
</dbReference>
<dbReference type="InterPro" id="IPR002347">
    <property type="entry name" value="SDR_fam"/>
</dbReference>
<sequence>MNQELCGKIALVTGASRGVGAEAARQLARSGATVILAARSRAQGEAVAQAISEEGGEARFVSLDVTSPESWRTLLEHIEAHFGALHILINNAGVHIARALENCSETDFYQQVETNLKGVFLGCQATLPLLRHSASQCGDAAIVNVSSIAGLVGVANQTLYNMTKGGLQLFSKSLALELAPSGVRVNCVNPGMIENDMGDALVKQLVSEQMFADVDSASRYLHRQIPLRRFARSAEVARAIVHLASPSSCYMTGTEMVLDGGLTAG</sequence>
<proteinExistence type="inferred from homology"/>
<feature type="domain" description="Ketoreductase" evidence="3">
    <location>
        <begin position="8"/>
        <end position="195"/>
    </location>
</feature>
<dbReference type="Proteomes" id="UP000664293">
    <property type="component" value="Unassembled WGS sequence"/>
</dbReference>
<dbReference type="SUPFAM" id="SSF51735">
    <property type="entry name" value="NAD(P)-binding Rossmann-fold domains"/>
    <property type="match status" value="1"/>
</dbReference>
<dbReference type="PRINTS" id="PR00080">
    <property type="entry name" value="SDRFAMILY"/>
</dbReference>
<comment type="similarity">
    <text evidence="1">Belongs to the short-chain dehydrogenases/reductases (SDR) family.</text>
</comment>
<protein>
    <submittedName>
        <fullName evidence="4">SDR family oxidoreductase</fullName>
    </submittedName>
</protein>
<dbReference type="NCBIfam" id="NF005559">
    <property type="entry name" value="PRK07231.1"/>
    <property type="match status" value="1"/>
</dbReference>
<evidence type="ECO:0000256" key="2">
    <source>
        <dbReference type="ARBA" id="ARBA00023002"/>
    </source>
</evidence>
<evidence type="ECO:0000313" key="4">
    <source>
        <dbReference type="EMBL" id="MBN8429656.1"/>
    </source>
</evidence>
<evidence type="ECO:0000259" key="3">
    <source>
        <dbReference type="SMART" id="SM00822"/>
    </source>
</evidence>
<dbReference type="InterPro" id="IPR057326">
    <property type="entry name" value="KR_dom"/>
</dbReference>
<evidence type="ECO:0000313" key="5">
    <source>
        <dbReference type="Proteomes" id="UP000664293"/>
    </source>
</evidence>
<dbReference type="EMBL" id="JAEKJR010000001">
    <property type="protein sequence ID" value="MBN8429656.1"/>
    <property type="molecule type" value="Genomic_DNA"/>
</dbReference>
<name>A0ABS3E2Z2_9GAMM</name>
<organism evidence="4 5">
    <name type="scientific">Microbulbifer salipaludis</name>
    <dbReference type="NCBI Taxonomy" id="187980"/>
    <lineage>
        <taxon>Bacteria</taxon>
        <taxon>Pseudomonadati</taxon>
        <taxon>Pseudomonadota</taxon>
        <taxon>Gammaproteobacteria</taxon>
        <taxon>Cellvibrionales</taxon>
        <taxon>Microbulbiferaceae</taxon>
        <taxon>Microbulbifer</taxon>
    </lineage>
</organism>
<dbReference type="Gene3D" id="3.40.50.720">
    <property type="entry name" value="NAD(P)-binding Rossmann-like Domain"/>
    <property type="match status" value="1"/>
</dbReference>
<dbReference type="PANTHER" id="PTHR42760:SF133">
    <property type="entry name" value="3-OXOACYL-[ACYL-CARRIER-PROTEIN] REDUCTASE"/>
    <property type="match status" value="1"/>
</dbReference>
<keyword evidence="2" id="KW-0560">Oxidoreductase</keyword>
<keyword evidence="5" id="KW-1185">Reference proteome</keyword>
<dbReference type="SMART" id="SM00822">
    <property type="entry name" value="PKS_KR"/>
    <property type="match status" value="1"/>
</dbReference>
<reference evidence="4 5" key="1">
    <citation type="submission" date="2020-12" db="EMBL/GenBank/DDBJ databases">
        <title>Oil enriched cultivation method for isolating marine PHA-producing bacteria.</title>
        <authorList>
            <person name="Zheng W."/>
            <person name="Yu S."/>
            <person name="Huang Y."/>
        </authorList>
    </citation>
    <scope>NUCLEOTIDE SEQUENCE [LARGE SCALE GENOMIC DNA]</scope>
    <source>
        <strain evidence="4 5">SN0-2</strain>
    </source>
</reference>